<dbReference type="NCBIfam" id="TIGR01494">
    <property type="entry name" value="ATPase_P-type"/>
    <property type="match status" value="2"/>
</dbReference>
<evidence type="ECO:0000256" key="10">
    <source>
        <dbReference type="ARBA" id="ARBA00022842"/>
    </source>
</evidence>
<keyword evidence="9 18" id="KW-0067">ATP-binding</keyword>
<dbReference type="GeneID" id="63754552"/>
<dbReference type="SFLD" id="SFLDS00003">
    <property type="entry name" value="Haloacid_Dehalogenase"/>
    <property type="match status" value="1"/>
</dbReference>
<dbReference type="InterPro" id="IPR044492">
    <property type="entry name" value="P_typ_ATPase_HD_dom"/>
</dbReference>
<evidence type="ECO:0000256" key="4">
    <source>
        <dbReference type="ARBA" id="ARBA00022568"/>
    </source>
</evidence>
<dbReference type="RefSeq" id="XP_040693844.1">
    <property type="nucleotide sequence ID" value="XM_040838704.1"/>
</dbReference>
<dbReference type="InterPro" id="IPR023299">
    <property type="entry name" value="ATPase_P-typ_cyto_dom_N"/>
</dbReference>
<feature type="transmembrane region" description="Helical" evidence="18">
    <location>
        <begin position="909"/>
        <end position="931"/>
    </location>
</feature>
<evidence type="ECO:0000256" key="13">
    <source>
        <dbReference type="ARBA" id="ARBA00023065"/>
    </source>
</evidence>
<evidence type="ECO:0000256" key="5">
    <source>
        <dbReference type="ARBA" id="ARBA00022692"/>
    </source>
</evidence>
<evidence type="ECO:0000256" key="12">
    <source>
        <dbReference type="ARBA" id="ARBA00022989"/>
    </source>
</evidence>
<evidence type="ECO:0000256" key="17">
    <source>
        <dbReference type="ARBA" id="ARBA00059328"/>
    </source>
</evidence>
<feature type="transmembrane region" description="Helical" evidence="18">
    <location>
        <begin position="397"/>
        <end position="424"/>
    </location>
</feature>
<dbReference type="Gene3D" id="1.20.1110.10">
    <property type="entry name" value="Calcium-transporting ATPase, transmembrane domain"/>
    <property type="match status" value="1"/>
</dbReference>
<dbReference type="SFLD" id="SFLDG00002">
    <property type="entry name" value="C1.7:_P-type_atpase_like"/>
    <property type="match status" value="1"/>
</dbReference>
<keyword evidence="6" id="KW-0479">Metal-binding</keyword>
<dbReference type="InterPro" id="IPR018303">
    <property type="entry name" value="ATPase_P-typ_P_site"/>
</dbReference>
<evidence type="ECO:0000256" key="16">
    <source>
        <dbReference type="ARBA" id="ARBA00048694"/>
    </source>
</evidence>
<dbReference type="FunFam" id="3.40.50.1000:FF:000001">
    <property type="entry name" value="Phospholipid-transporting ATPase IC"/>
    <property type="match status" value="1"/>
</dbReference>
<keyword evidence="5 18" id="KW-0812">Transmembrane</keyword>
<dbReference type="PANTHER" id="PTHR24093:SF424">
    <property type="entry name" value="CALCIUM-TRANSPORTING ATPASE"/>
    <property type="match status" value="1"/>
</dbReference>
<dbReference type="InterPro" id="IPR006408">
    <property type="entry name" value="P-type_ATPase_IIB"/>
</dbReference>
<dbReference type="Pfam" id="PF00122">
    <property type="entry name" value="E1-E2_ATPase"/>
    <property type="match status" value="1"/>
</dbReference>
<dbReference type="GO" id="GO:0005524">
    <property type="term" value="F:ATP binding"/>
    <property type="evidence" value="ECO:0007669"/>
    <property type="project" value="UniProtKB-KW"/>
</dbReference>
<dbReference type="InterPro" id="IPR023214">
    <property type="entry name" value="HAD_sf"/>
</dbReference>
<keyword evidence="7 18" id="KW-0547">Nucleotide-binding</keyword>
<dbReference type="Pfam" id="PF13246">
    <property type="entry name" value="Cation_ATPase"/>
    <property type="match status" value="1"/>
</dbReference>
<keyword evidence="8 18" id="KW-0106">Calcium</keyword>
<comment type="function">
    <text evidence="17">This magnesium-dependent enzyme catalyzes the hydrolysis of ATP coupled with the transport of calcium. Transports the calcium to the vacuole and participates in the control of the cytosolic free calcium.</text>
</comment>
<reference evidence="22" key="1">
    <citation type="journal article" date="2017" name="Genome Biol.">
        <title>Comparative genomics reveals high biological diversity and specific adaptations in the industrially and medically important fungal genus Aspergillus.</title>
        <authorList>
            <person name="de Vries R.P."/>
            <person name="Riley R."/>
            <person name="Wiebenga A."/>
            <person name="Aguilar-Osorio G."/>
            <person name="Amillis S."/>
            <person name="Uchima C.A."/>
            <person name="Anderluh G."/>
            <person name="Asadollahi M."/>
            <person name="Askin M."/>
            <person name="Barry K."/>
            <person name="Battaglia E."/>
            <person name="Bayram O."/>
            <person name="Benocci T."/>
            <person name="Braus-Stromeyer S.A."/>
            <person name="Caldana C."/>
            <person name="Canovas D."/>
            <person name="Cerqueira G.C."/>
            <person name="Chen F."/>
            <person name="Chen W."/>
            <person name="Choi C."/>
            <person name="Clum A."/>
            <person name="Dos Santos R.A."/>
            <person name="Damasio A.R."/>
            <person name="Diallinas G."/>
            <person name="Emri T."/>
            <person name="Fekete E."/>
            <person name="Flipphi M."/>
            <person name="Freyberg S."/>
            <person name="Gallo A."/>
            <person name="Gournas C."/>
            <person name="Habgood R."/>
            <person name="Hainaut M."/>
            <person name="Harispe M.L."/>
            <person name="Henrissat B."/>
            <person name="Hilden K.S."/>
            <person name="Hope R."/>
            <person name="Hossain A."/>
            <person name="Karabika E."/>
            <person name="Karaffa L."/>
            <person name="Karanyi Z."/>
            <person name="Krasevec N."/>
            <person name="Kuo A."/>
            <person name="Kusch H."/>
            <person name="LaButti K."/>
            <person name="Lagendijk E.L."/>
            <person name="Lapidus A."/>
            <person name="Levasseur A."/>
            <person name="Lindquist E."/>
            <person name="Lipzen A."/>
            <person name="Logrieco A.F."/>
            <person name="MacCabe A."/>
            <person name="Maekelae M.R."/>
            <person name="Malavazi I."/>
            <person name="Melin P."/>
            <person name="Meyer V."/>
            <person name="Mielnichuk N."/>
            <person name="Miskei M."/>
            <person name="Molnar A.P."/>
            <person name="Mule G."/>
            <person name="Ngan C.Y."/>
            <person name="Orejas M."/>
            <person name="Orosz E."/>
            <person name="Ouedraogo J.P."/>
            <person name="Overkamp K.M."/>
            <person name="Park H.-S."/>
            <person name="Perrone G."/>
            <person name="Piumi F."/>
            <person name="Punt P.J."/>
            <person name="Ram A.F."/>
            <person name="Ramon A."/>
            <person name="Rauscher S."/>
            <person name="Record E."/>
            <person name="Riano-Pachon D.M."/>
            <person name="Robert V."/>
            <person name="Roehrig J."/>
            <person name="Ruller R."/>
            <person name="Salamov A."/>
            <person name="Salih N.S."/>
            <person name="Samson R.A."/>
            <person name="Sandor E."/>
            <person name="Sanguinetti M."/>
            <person name="Schuetze T."/>
            <person name="Sepcic K."/>
            <person name="Shelest E."/>
            <person name="Sherlock G."/>
            <person name="Sophianopoulou V."/>
            <person name="Squina F.M."/>
            <person name="Sun H."/>
            <person name="Susca A."/>
            <person name="Todd R.B."/>
            <person name="Tsang A."/>
            <person name="Unkles S.E."/>
            <person name="van de Wiele N."/>
            <person name="van Rossen-Uffink D."/>
            <person name="Oliveira J.V."/>
            <person name="Vesth T.C."/>
            <person name="Visser J."/>
            <person name="Yu J.-H."/>
            <person name="Zhou M."/>
            <person name="Andersen M.R."/>
            <person name="Archer D.B."/>
            <person name="Baker S.E."/>
            <person name="Benoit I."/>
            <person name="Brakhage A.A."/>
            <person name="Braus G.H."/>
            <person name="Fischer R."/>
            <person name="Frisvad J.C."/>
            <person name="Goldman G.H."/>
            <person name="Houbraken J."/>
            <person name="Oakley B."/>
            <person name="Pocsi I."/>
            <person name="Scazzocchio C."/>
            <person name="Seiboth B."/>
            <person name="vanKuyk P.A."/>
            <person name="Wortman J."/>
            <person name="Dyer P.S."/>
            <person name="Grigoriev I.V."/>
        </authorList>
    </citation>
    <scope>NUCLEOTIDE SEQUENCE [LARGE SCALE GENOMIC DNA]</scope>
    <source>
        <strain evidence="22">DTO 134E9</strain>
    </source>
</reference>
<organism evidence="21 22">
    <name type="scientific">Aspergillus wentii DTO 134E9</name>
    <dbReference type="NCBI Taxonomy" id="1073089"/>
    <lineage>
        <taxon>Eukaryota</taxon>
        <taxon>Fungi</taxon>
        <taxon>Dikarya</taxon>
        <taxon>Ascomycota</taxon>
        <taxon>Pezizomycotina</taxon>
        <taxon>Eurotiomycetes</taxon>
        <taxon>Eurotiomycetidae</taxon>
        <taxon>Eurotiales</taxon>
        <taxon>Aspergillaceae</taxon>
        <taxon>Aspergillus</taxon>
        <taxon>Aspergillus subgen. Cremei</taxon>
    </lineage>
</organism>
<dbReference type="CDD" id="cd02081">
    <property type="entry name" value="P-type_ATPase_Ca_PMCA-like"/>
    <property type="match status" value="1"/>
</dbReference>
<evidence type="ECO:0000256" key="6">
    <source>
        <dbReference type="ARBA" id="ARBA00022723"/>
    </source>
</evidence>
<feature type="transmembrane region" description="Helical" evidence="18">
    <location>
        <begin position="835"/>
        <end position="857"/>
    </location>
</feature>
<evidence type="ECO:0000256" key="7">
    <source>
        <dbReference type="ARBA" id="ARBA00022741"/>
    </source>
</evidence>
<comment type="catalytic activity">
    <reaction evidence="16 18">
        <text>Ca(2+)(in) + ATP + H2O = Ca(2+)(out) + ADP + phosphate + H(+)</text>
        <dbReference type="Rhea" id="RHEA:18105"/>
        <dbReference type="ChEBI" id="CHEBI:15377"/>
        <dbReference type="ChEBI" id="CHEBI:15378"/>
        <dbReference type="ChEBI" id="CHEBI:29108"/>
        <dbReference type="ChEBI" id="CHEBI:30616"/>
        <dbReference type="ChEBI" id="CHEBI:43474"/>
        <dbReference type="ChEBI" id="CHEBI:456216"/>
        <dbReference type="EC" id="7.2.2.10"/>
    </reaction>
</comment>
<keyword evidence="2 18" id="KW-0813">Transport</keyword>
<keyword evidence="11" id="KW-1278">Translocase</keyword>
<dbReference type="FunFam" id="2.70.150.10:FF:000028">
    <property type="entry name" value="Calcium-transporting ATPase"/>
    <property type="match status" value="1"/>
</dbReference>
<dbReference type="Gene3D" id="2.70.150.10">
    <property type="entry name" value="Calcium-transporting ATPase, cytoplasmic transduction domain A"/>
    <property type="match status" value="1"/>
</dbReference>
<dbReference type="GO" id="GO:0046872">
    <property type="term" value="F:metal ion binding"/>
    <property type="evidence" value="ECO:0007669"/>
    <property type="project" value="UniProtKB-KW"/>
</dbReference>
<feature type="transmembrane region" description="Helical" evidence="18">
    <location>
        <begin position="185"/>
        <end position="205"/>
    </location>
</feature>
<dbReference type="Gene3D" id="3.40.1110.10">
    <property type="entry name" value="Calcium-transporting ATPase, cytoplasmic domain N"/>
    <property type="match status" value="1"/>
</dbReference>
<gene>
    <name evidence="21" type="ORF">ASPWEDRAFT_63626</name>
</gene>
<dbReference type="EMBL" id="KV878209">
    <property type="protein sequence ID" value="OJJ40168.1"/>
    <property type="molecule type" value="Genomic_DNA"/>
</dbReference>
<dbReference type="SUPFAM" id="SSF56784">
    <property type="entry name" value="HAD-like"/>
    <property type="match status" value="1"/>
</dbReference>
<comment type="similarity">
    <text evidence="15 18">Belongs to the cation transport ATPase (P-type) (TC 3.A.3) family.</text>
</comment>
<keyword evidence="13 18" id="KW-0406">Ion transport</keyword>
<evidence type="ECO:0000256" key="11">
    <source>
        <dbReference type="ARBA" id="ARBA00022967"/>
    </source>
</evidence>
<dbReference type="InterPro" id="IPR059000">
    <property type="entry name" value="ATPase_P-type_domA"/>
</dbReference>
<feature type="transmembrane region" description="Helical" evidence="18">
    <location>
        <begin position="869"/>
        <end position="888"/>
    </location>
</feature>
<dbReference type="PRINTS" id="PR00119">
    <property type="entry name" value="CATATPASE"/>
</dbReference>
<comment type="function">
    <text evidence="18">Catalyzes the hydrolysis of ATP coupled with the transport of calcium.</text>
</comment>
<keyword evidence="12 18" id="KW-1133">Transmembrane helix</keyword>
<dbReference type="GO" id="GO:0016887">
    <property type="term" value="F:ATP hydrolysis activity"/>
    <property type="evidence" value="ECO:0007669"/>
    <property type="project" value="InterPro"/>
</dbReference>
<feature type="transmembrane region" description="Helical" evidence="18">
    <location>
        <begin position="1017"/>
        <end position="1035"/>
    </location>
</feature>
<dbReference type="AlphaFoldDB" id="A0A1L9RZD0"/>
<dbReference type="InterPro" id="IPR023298">
    <property type="entry name" value="ATPase_P-typ_TM_dom_sf"/>
</dbReference>
<dbReference type="Gene3D" id="3.40.50.1000">
    <property type="entry name" value="HAD superfamily/HAD-like"/>
    <property type="match status" value="1"/>
</dbReference>
<dbReference type="PANTHER" id="PTHR24093">
    <property type="entry name" value="CATION TRANSPORTING ATPASE"/>
    <property type="match status" value="1"/>
</dbReference>
<dbReference type="SUPFAM" id="SSF81665">
    <property type="entry name" value="Calcium ATPase, transmembrane domain M"/>
    <property type="match status" value="1"/>
</dbReference>
<dbReference type="PROSITE" id="PS00154">
    <property type="entry name" value="ATPASE_E1_E2"/>
    <property type="match status" value="1"/>
</dbReference>
<feature type="transmembrane region" description="Helical" evidence="18">
    <location>
        <begin position="951"/>
        <end position="968"/>
    </location>
</feature>
<keyword evidence="14 18" id="KW-0472">Membrane</keyword>
<dbReference type="SUPFAM" id="SSF81653">
    <property type="entry name" value="Calcium ATPase, transduction domain A"/>
    <property type="match status" value="1"/>
</dbReference>
<dbReference type="Pfam" id="PF00690">
    <property type="entry name" value="Cation_ATPase_N"/>
    <property type="match status" value="1"/>
</dbReference>
<feature type="transmembrane region" description="Helical" evidence="18">
    <location>
        <begin position="989"/>
        <end position="1011"/>
    </location>
</feature>
<name>A0A1L9RZD0_ASPWE</name>
<evidence type="ECO:0000256" key="18">
    <source>
        <dbReference type="RuleBase" id="RU361146"/>
    </source>
</evidence>
<evidence type="ECO:0000256" key="19">
    <source>
        <dbReference type="SAM" id="MobiDB-lite"/>
    </source>
</evidence>
<dbReference type="VEuPathDB" id="FungiDB:ASPWEDRAFT_63626"/>
<dbReference type="PRINTS" id="PR00120">
    <property type="entry name" value="HATPASE"/>
</dbReference>
<evidence type="ECO:0000256" key="9">
    <source>
        <dbReference type="ARBA" id="ARBA00022840"/>
    </source>
</evidence>
<feature type="region of interest" description="Disordered" evidence="19">
    <location>
        <begin position="1"/>
        <end position="25"/>
    </location>
</feature>
<dbReference type="InterPro" id="IPR006068">
    <property type="entry name" value="ATPase_P-typ_cation-transptr_C"/>
</dbReference>
<dbReference type="GO" id="GO:0006874">
    <property type="term" value="P:intracellular calcium ion homeostasis"/>
    <property type="evidence" value="ECO:0007669"/>
    <property type="project" value="UniProtKB-ARBA"/>
</dbReference>
<evidence type="ECO:0000259" key="20">
    <source>
        <dbReference type="SMART" id="SM00831"/>
    </source>
</evidence>
<evidence type="ECO:0000256" key="2">
    <source>
        <dbReference type="ARBA" id="ARBA00022448"/>
    </source>
</evidence>
<dbReference type="SUPFAM" id="SSF81660">
    <property type="entry name" value="Metal cation-transporting ATPase, ATP-binding domain N"/>
    <property type="match status" value="1"/>
</dbReference>
<dbReference type="InterPro" id="IPR001757">
    <property type="entry name" value="P_typ_ATPase"/>
</dbReference>
<dbReference type="InterPro" id="IPR008250">
    <property type="entry name" value="ATPase_P-typ_transduc_dom_A_sf"/>
</dbReference>
<evidence type="ECO:0000256" key="15">
    <source>
        <dbReference type="ARBA" id="ARBA00038148"/>
    </source>
</evidence>
<protein>
    <recommendedName>
        <fullName evidence="18">Calcium-transporting ATPase</fullName>
        <ecNumber evidence="18">7.2.2.10</ecNumber>
    </recommendedName>
</protein>
<evidence type="ECO:0000256" key="3">
    <source>
        <dbReference type="ARBA" id="ARBA00022554"/>
    </source>
</evidence>
<dbReference type="FunFam" id="1.20.1110.10:FF:000039">
    <property type="entry name" value="Calcium-transporting ATPase"/>
    <property type="match status" value="1"/>
</dbReference>
<evidence type="ECO:0000256" key="14">
    <source>
        <dbReference type="ARBA" id="ARBA00023136"/>
    </source>
</evidence>
<accession>A0A1L9RZD0</accession>
<dbReference type="GO" id="GO:0005774">
    <property type="term" value="C:vacuolar membrane"/>
    <property type="evidence" value="ECO:0007669"/>
    <property type="project" value="UniProtKB-SubCell"/>
</dbReference>
<feature type="transmembrane region" description="Helical" evidence="18">
    <location>
        <begin position="157"/>
        <end position="179"/>
    </location>
</feature>
<sequence>MDTSLSNLPYDDVPLSEALSPDPQHEHDFEVENNNFAFTPGQLNKLLNPKSLAAFQALGGPHGLAYGLRTDLTVGLSVDEGEIQDYVSLHAAQEMALSKSASWQPISFAGSGPVFISHGQSSTQFCDRIRVFGRNRLPEPRRKGFWRLLWDACNDKIIILLTIAAVISLSLGIYEAAVGQSKVDWIEGVSICVAVLIVVTVTAGNDWQKERQFGKLNKRKADRDVKAVRSGQPAMVHITDITVGDVLCIEPGDSPPADGILITGHGVKCDESTATGESDQIRKISSEEVWRRIVDGTATKDLDPFILSGSKVLEGVGTYLVTSVGRFSTHGRIMSSLQTENDPTPLQVKLGRLANWIGGLGTAAAVILFLVLFIRFLVQLSGNNESSAIKGQEFMDILIVAVTVIVVAIPEGLPLAVTLALAFATTRMVKENNLVRVLRACETMGNATVICSDKTGTLTQNQMTVVAGVFGDNIQFNNMEMAVEDKQCYQTITDTLTYFPAALKALAVKAIALNSTAFEEFKDGARQFVGDKTEVALLEFANDHLQMNFAEERPHSRVVHVFPFDSNQKCMGTVYYDHSIGYRLLVKGAAEIMLRSSTEIIAQQANQMLTRKHLDSDTREALTGKIDQYAGLSLRAIAMVYRDFPDWPPQALEKNEDSELRLDSLMADMVWIGAVGIHDPLRPEASAAIKICRTAGVQIKMVTGDNIKTASAIASSCGIKTPDGIIMEGPAFRKLPPEAIDTILPKLQVLARSSPDDKRILVDHLKHLGETVAVTGDGTNDGPALKSADVGFSMGISGTEVAKEASSIILLDDNFKSIVTAIAWGRAVNDAVSRFLQFQITVNITAVALTVITAIYSNSNESVLNAVQLLWVNLIMDTFAALALATDAPTAQILNRKPAPKSSPLSTRTMWKMIIGQSVYKLTVCLTLYFAGPRILNYDISNHHKQLELDTIIFNTFVWMQILNELNCRRLDNKFNILEGIHRNRWFMVINIIMVAGQITIIFVGGAAFGVTPLDGVQWAICIGCSVFCLPWAALMKLVPDEKFGVVFDFVVKSIVLFLYPIQRLYSSALHGIRQLSRAVFPHVSCFHFRRNSPASRDEHMEGTVERSGEDQV</sequence>
<feature type="transmembrane region" description="Helical" evidence="18">
    <location>
        <begin position="353"/>
        <end position="377"/>
    </location>
</feature>
<evidence type="ECO:0000313" key="22">
    <source>
        <dbReference type="Proteomes" id="UP000184383"/>
    </source>
</evidence>
<dbReference type="GO" id="GO:0005886">
    <property type="term" value="C:plasma membrane"/>
    <property type="evidence" value="ECO:0007669"/>
    <property type="project" value="TreeGrafter"/>
</dbReference>
<evidence type="ECO:0000313" key="21">
    <source>
        <dbReference type="EMBL" id="OJJ40168.1"/>
    </source>
</evidence>
<dbReference type="InterPro" id="IPR036412">
    <property type="entry name" value="HAD-like_sf"/>
</dbReference>
<feature type="domain" description="Cation-transporting P-type ATPase N-terminal" evidence="20">
    <location>
        <begin position="91"/>
        <end position="173"/>
    </location>
</feature>
<keyword evidence="22" id="KW-1185">Reference proteome</keyword>
<dbReference type="STRING" id="1073089.A0A1L9RZD0"/>
<dbReference type="GO" id="GO:0005388">
    <property type="term" value="F:P-type calcium transporter activity"/>
    <property type="evidence" value="ECO:0007669"/>
    <property type="project" value="UniProtKB-EC"/>
</dbReference>
<dbReference type="OrthoDB" id="3352408at2759"/>
<dbReference type="Pfam" id="PF00689">
    <property type="entry name" value="Cation_ATPase_C"/>
    <property type="match status" value="1"/>
</dbReference>
<dbReference type="EC" id="7.2.2.10" evidence="18"/>
<dbReference type="SFLD" id="SFLDF00027">
    <property type="entry name" value="p-type_atpase"/>
    <property type="match status" value="1"/>
</dbReference>
<evidence type="ECO:0000256" key="8">
    <source>
        <dbReference type="ARBA" id="ARBA00022837"/>
    </source>
</evidence>
<evidence type="ECO:0000256" key="1">
    <source>
        <dbReference type="ARBA" id="ARBA00004128"/>
    </source>
</evidence>
<dbReference type="Proteomes" id="UP000184383">
    <property type="component" value="Unassembled WGS sequence"/>
</dbReference>
<dbReference type="SMART" id="SM00831">
    <property type="entry name" value="Cation_ATPase_N"/>
    <property type="match status" value="1"/>
</dbReference>
<dbReference type="NCBIfam" id="TIGR01517">
    <property type="entry name" value="ATPase-IIB_Ca"/>
    <property type="match status" value="1"/>
</dbReference>
<dbReference type="FunFam" id="3.40.50.1000:FF:000018">
    <property type="entry name" value="Calcium-transporting ATPase"/>
    <property type="match status" value="1"/>
</dbReference>
<keyword evidence="3" id="KW-0926">Vacuole</keyword>
<keyword evidence="4 18" id="KW-0109">Calcium transport</keyword>
<proteinExistence type="inferred from homology"/>
<comment type="subcellular location">
    <subcellularLocation>
        <location evidence="18">Membrane</location>
        <topology evidence="18">Multi-pass membrane protein</topology>
    </subcellularLocation>
    <subcellularLocation>
        <location evidence="1">Vacuole membrane</location>
        <topology evidence="1">Multi-pass membrane protein</topology>
    </subcellularLocation>
</comment>
<keyword evidence="10" id="KW-0460">Magnesium</keyword>
<dbReference type="InterPro" id="IPR004014">
    <property type="entry name" value="ATPase_P-typ_cation-transptr_N"/>
</dbReference>